<dbReference type="EMBL" id="CP021434">
    <property type="protein sequence ID" value="ARU61232.1"/>
    <property type="molecule type" value="Genomic_DNA"/>
</dbReference>
<gene>
    <name evidence="1" type="ORF">CBW65_09680</name>
</gene>
<evidence type="ECO:0000313" key="1">
    <source>
        <dbReference type="EMBL" id="ARU61232.1"/>
    </source>
</evidence>
<dbReference type="SUPFAM" id="SSF140683">
    <property type="entry name" value="SP0561-like"/>
    <property type="match status" value="1"/>
</dbReference>
<dbReference type="InterPro" id="IPR038062">
    <property type="entry name" value="ScdA-like_N_sf"/>
</dbReference>
<dbReference type="KEGG" id="tum:CBW65_09680"/>
<dbReference type="AlphaFoldDB" id="A0A1Y0IL65"/>
<sequence>MIHKGLTVGEVVHKYPEAIEVFDKHELTFCAGCYVTLFSELEKAAGYAAVKDLDEMICDLKALVERLERVRG</sequence>
<dbReference type="RefSeq" id="WP_087456614.1">
    <property type="nucleotide sequence ID" value="NZ_CP021434.1"/>
</dbReference>
<reference evidence="2" key="1">
    <citation type="submission" date="2017-05" db="EMBL/GenBank/DDBJ databases">
        <authorList>
            <person name="Sung H."/>
        </authorList>
    </citation>
    <scope>NUCLEOTIDE SEQUENCE [LARGE SCALE GENOMIC DNA]</scope>
    <source>
        <strain evidence="2">AR23208</strain>
    </source>
</reference>
<accession>A0A1Y0IL65</accession>
<dbReference type="Proteomes" id="UP000195437">
    <property type="component" value="Chromosome"/>
</dbReference>
<protein>
    <recommendedName>
        <fullName evidence="3">DUF1858 domain-containing protein</fullName>
    </recommendedName>
</protein>
<dbReference type="Gene3D" id="1.10.3910.10">
    <property type="entry name" value="SP0561-like"/>
    <property type="match status" value="1"/>
</dbReference>
<dbReference type="OrthoDB" id="9797132at2"/>
<evidence type="ECO:0000313" key="2">
    <source>
        <dbReference type="Proteomes" id="UP000195437"/>
    </source>
</evidence>
<evidence type="ECO:0008006" key="3">
    <source>
        <dbReference type="Google" id="ProtNLM"/>
    </source>
</evidence>
<keyword evidence="2" id="KW-1185">Reference proteome</keyword>
<organism evidence="1 2">
    <name type="scientific">Tumebacillus avium</name>
    <dbReference type="NCBI Taxonomy" id="1903704"/>
    <lineage>
        <taxon>Bacteria</taxon>
        <taxon>Bacillati</taxon>
        <taxon>Bacillota</taxon>
        <taxon>Bacilli</taxon>
        <taxon>Bacillales</taxon>
        <taxon>Alicyclobacillaceae</taxon>
        <taxon>Tumebacillus</taxon>
    </lineage>
</organism>
<name>A0A1Y0IL65_9BACL</name>
<proteinExistence type="predicted"/>